<gene>
    <name evidence="1" type="ORF">FZC84_07550</name>
</gene>
<name>A0A5D4MG76_9BACI</name>
<organism evidence="1 2">
    <name type="scientific">Rossellomorea vietnamensis</name>
    <dbReference type="NCBI Taxonomy" id="218284"/>
    <lineage>
        <taxon>Bacteria</taxon>
        <taxon>Bacillati</taxon>
        <taxon>Bacillota</taxon>
        <taxon>Bacilli</taxon>
        <taxon>Bacillales</taxon>
        <taxon>Bacillaceae</taxon>
        <taxon>Rossellomorea</taxon>
    </lineage>
</organism>
<protein>
    <submittedName>
        <fullName evidence="1">CRISPR-associated DxTHG motif protein</fullName>
    </submittedName>
</protein>
<sequence length="20" mass="2188">MASLPISITSLKIFLDITHS</sequence>
<dbReference type="AlphaFoldDB" id="A0A5D4MG76"/>
<dbReference type="EMBL" id="VTEG01000003">
    <property type="protein sequence ID" value="TYS00449.1"/>
    <property type="molecule type" value="Genomic_DNA"/>
</dbReference>
<dbReference type="Proteomes" id="UP000325182">
    <property type="component" value="Unassembled WGS sequence"/>
</dbReference>
<evidence type="ECO:0000313" key="2">
    <source>
        <dbReference type="Proteomes" id="UP000325182"/>
    </source>
</evidence>
<evidence type="ECO:0000313" key="1">
    <source>
        <dbReference type="EMBL" id="TYS00449.1"/>
    </source>
</evidence>
<reference evidence="1 2" key="1">
    <citation type="submission" date="2019-08" db="EMBL/GenBank/DDBJ databases">
        <title>Bacillus genomes from the desert of Cuatro Cienegas, Coahuila.</title>
        <authorList>
            <person name="Olmedo-Alvarez G."/>
        </authorList>
    </citation>
    <scope>NUCLEOTIDE SEQUENCE [LARGE SCALE GENOMIC DNA]</scope>
    <source>
        <strain evidence="1 2">CH128b_4D</strain>
    </source>
</reference>
<accession>A0A5D4MG76</accession>
<proteinExistence type="predicted"/>
<comment type="caution">
    <text evidence="1">The sequence shown here is derived from an EMBL/GenBank/DDBJ whole genome shotgun (WGS) entry which is preliminary data.</text>
</comment>